<feature type="transmembrane region" description="Helical" evidence="1">
    <location>
        <begin position="356"/>
        <end position="377"/>
    </location>
</feature>
<name>A0ABS1HKN5_9BACT</name>
<comment type="caution">
    <text evidence="2">The sequence shown here is derived from an EMBL/GenBank/DDBJ whole genome shotgun (WGS) entry which is preliminary data.</text>
</comment>
<reference evidence="2 3" key="1">
    <citation type="submission" date="2021-01" db="EMBL/GenBank/DDBJ databases">
        <title>Carboxyliciviraga sp.nov., isolated from coastal sediments.</title>
        <authorList>
            <person name="Lu D."/>
            <person name="Zhang T."/>
        </authorList>
    </citation>
    <scope>NUCLEOTIDE SEQUENCE [LARGE SCALE GENOMIC DNA]</scope>
    <source>
        <strain evidence="2 3">N1Y132</strain>
    </source>
</reference>
<dbReference type="RefSeq" id="WP_200465073.1">
    <property type="nucleotide sequence ID" value="NZ_JAENRR010000023.1"/>
</dbReference>
<feature type="transmembrane region" description="Helical" evidence="1">
    <location>
        <begin position="408"/>
        <end position="425"/>
    </location>
</feature>
<dbReference type="PANTHER" id="PTHR30092:SF0">
    <property type="entry name" value="INNER MEMBRANE PROTEIN CRED"/>
    <property type="match status" value="1"/>
</dbReference>
<feature type="transmembrane region" description="Helical" evidence="1">
    <location>
        <begin position="21"/>
        <end position="38"/>
    </location>
</feature>
<accession>A0ABS1HKN5</accession>
<dbReference type="PANTHER" id="PTHR30092">
    <property type="entry name" value="INNER MEMBRANE PROTEIN CRED"/>
    <property type="match status" value="1"/>
</dbReference>
<keyword evidence="1" id="KW-1133">Transmembrane helix</keyword>
<feature type="transmembrane region" description="Helical" evidence="1">
    <location>
        <begin position="384"/>
        <end position="402"/>
    </location>
</feature>
<evidence type="ECO:0000313" key="3">
    <source>
        <dbReference type="Proteomes" id="UP000605676"/>
    </source>
</evidence>
<sequence length="441" mass="50044">MELITNERNEEQWYQTLTFKVVMIGALVLLLLIPLGMVKSVIRERQATEAEVERELFEKWGGEQVLTGPILHVPTYYYLKEDEKLTKHKRWLHVMPELLSVNGSVEPEVRYRGIYKKVLYNSDLQIEGAFEKLDQMVINADEVDWESAYVTIGISDNRGIKGELVFNWNDHALEPEAGMVITDLNNSGVSLKVPLTKENLADKFAFDVKFKLSGAKSLMFNPIGKITKVDLESGWNNPSFTGAFSPIEPELNEEGFKAGWAVTHLNRNFPQHWLGRSFQIDTHQFGVNLYDPVNHYQKSLRSAKYGILIISLTLLVFLFIELVKKKEVQIIQYLLVGLALVLFFSVLTALSEHIGFSWAYLVAALSIITLVTSYSYGMIRDKQQAFWIFIMLSVLYLFLFVLLQLNDFAFLAGNIGLLIALGAIMKASLKIKTATTSTEVA</sequence>
<evidence type="ECO:0000256" key="1">
    <source>
        <dbReference type="SAM" id="Phobius"/>
    </source>
</evidence>
<keyword evidence="1" id="KW-0472">Membrane</keyword>
<feature type="transmembrane region" description="Helical" evidence="1">
    <location>
        <begin position="330"/>
        <end position="350"/>
    </location>
</feature>
<protein>
    <submittedName>
        <fullName evidence="2">Cell envelope integrity protein CreD</fullName>
    </submittedName>
</protein>
<gene>
    <name evidence="2" type="primary">creD</name>
    <name evidence="2" type="ORF">JIV24_10915</name>
</gene>
<keyword evidence="1" id="KW-0812">Transmembrane</keyword>
<dbReference type="PIRSF" id="PIRSF004548">
    <property type="entry name" value="CreD"/>
    <property type="match status" value="1"/>
</dbReference>
<dbReference type="InterPro" id="IPR010364">
    <property type="entry name" value="Uncharacterised_IM_CreD"/>
</dbReference>
<keyword evidence="3" id="KW-1185">Reference proteome</keyword>
<dbReference type="Pfam" id="PF06123">
    <property type="entry name" value="CreD"/>
    <property type="match status" value="1"/>
</dbReference>
<dbReference type="NCBIfam" id="NF008712">
    <property type="entry name" value="PRK11715.1-1"/>
    <property type="match status" value="1"/>
</dbReference>
<evidence type="ECO:0000313" key="2">
    <source>
        <dbReference type="EMBL" id="MBK3517843.1"/>
    </source>
</evidence>
<feature type="transmembrane region" description="Helical" evidence="1">
    <location>
        <begin position="305"/>
        <end position="323"/>
    </location>
</feature>
<organism evidence="2 3">
    <name type="scientific">Carboxylicivirga marina</name>
    <dbReference type="NCBI Taxonomy" id="2800988"/>
    <lineage>
        <taxon>Bacteria</taxon>
        <taxon>Pseudomonadati</taxon>
        <taxon>Bacteroidota</taxon>
        <taxon>Bacteroidia</taxon>
        <taxon>Marinilabiliales</taxon>
        <taxon>Marinilabiliaceae</taxon>
        <taxon>Carboxylicivirga</taxon>
    </lineage>
</organism>
<dbReference type="Proteomes" id="UP000605676">
    <property type="component" value="Unassembled WGS sequence"/>
</dbReference>
<proteinExistence type="predicted"/>
<dbReference type="EMBL" id="JAENRR010000023">
    <property type="protein sequence ID" value="MBK3517843.1"/>
    <property type="molecule type" value="Genomic_DNA"/>
</dbReference>